<gene>
    <name evidence="1" type="ORF">TM448A00577_0009</name>
</gene>
<accession>A0A6H1ZHJ4</accession>
<sequence>MFSRAHRHVVNARFPEVIHVDASVRIAQDTLGAVALSMPVFPAVASTSTSDSTEIAFYGDGRNETIYLSPSAPTTVISVSGTVEGYVKTIVAGNGNLTIRRNSDILLNQPTANPDFAMAENDVLKLLCIADGKVQEITRVIALA</sequence>
<proteinExistence type="predicted"/>
<protein>
    <submittedName>
        <fullName evidence="1">Uncharacterized protein</fullName>
    </submittedName>
</protein>
<name>A0A6H1ZHJ4_9ZZZZ</name>
<dbReference type="AlphaFoldDB" id="A0A6H1ZHJ4"/>
<evidence type="ECO:0000313" key="1">
    <source>
        <dbReference type="EMBL" id="QJA46901.1"/>
    </source>
</evidence>
<reference evidence="1" key="1">
    <citation type="submission" date="2020-03" db="EMBL/GenBank/DDBJ databases">
        <title>The deep terrestrial virosphere.</title>
        <authorList>
            <person name="Holmfeldt K."/>
            <person name="Nilsson E."/>
            <person name="Simone D."/>
            <person name="Lopez-Fernandez M."/>
            <person name="Wu X."/>
            <person name="de Brujin I."/>
            <person name="Lundin D."/>
            <person name="Andersson A."/>
            <person name="Bertilsson S."/>
            <person name="Dopson M."/>
        </authorList>
    </citation>
    <scope>NUCLEOTIDE SEQUENCE</scope>
    <source>
        <strain evidence="1">TM448A00577</strain>
    </source>
</reference>
<dbReference type="EMBL" id="MT144025">
    <property type="protein sequence ID" value="QJA46901.1"/>
    <property type="molecule type" value="Genomic_DNA"/>
</dbReference>
<organism evidence="1">
    <name type="scientific">viral metagenome</name>
    <dbReference type="NCBI Taxonomy" id="1070528"/>
    <lineage>
        <taxon>unclassified sequences</taxon>
        <taxon>metagenomes</taxon>
        <taxon>organismal metagenomes</taxon>
    </lineage>
</organism>